<feature type="domain" description="DUF2157" evidence="2">
    <location>
        <begin position="14"/>
        <end position="152"/>
    </location>
</feature>
<dbReference type="EMBL" id="QICN01000002">
    <property type="protein sequence ID" value="PXV70323.1"/>
    <property type="molecule type" value="Genomic_DNA"/>
</dbReference>
<evidence type="ECO:0000256" key="1">
    <source>
        <dbReference type="SAM" id="Phobius"/>
    </source>
</evidence>
<dbReference type="InterPro" id="IPR018677">
    <property type="entry name" value="DUF2157"/>
</dbReference>
<feature type="transmembrane region" description="Helical" evidence="1">
    <location>
        <begin position="372"/>
        <end position="388"/>
    </location>
</feature>
<feature type="transmembrane region" description="Helical" evidence="1">
    <location>
        <begin position="135"/>
        <end position="168"/>
    </location>
</feature>
<feature type="transmembrane region" description="Helical" evidence="1">
    <location>
        <begin position="45"/>
        <end position="64"/>
    </location>
</feature>
<evidence type="ECO:0000313" key="4">
    <source>
        <dbReference type="Proteomes" id="UP000248330"/>
    </source>
</evidence>
<sequence>MKVHVRWLLEELPELQRDGVLDADAAQRLRERYRPLLQAAGAGRLLFPLLGTVLIALGIVLLVAHNWDRFDRTLRLTLAFTPLLAGQLACAWTLWRARTSALWREASAAFTVLAFAAALALVGQIYHFPGDLDRYLLTCALVALPLACALDAVLAAALCAAALAGWSWAAPDTGPSGFVVAGLFVPLLALAWHRQRRAPSSLSTVALLGLLAPAFFFAILGSLPNVPRLGLWWLAEFGAILLLLPAPAAAAPWRDPLRSWGGGAVVVAALIGSFPDIWRGWSWYLRPDQLPLGWGLLVLGLALLAVLAWRTWRSGASTAPLWALPALLMALVAATDSRPFAVALALLLSAWVLLTGIALIRSGLRDHDAGRASRGLAMVALLVMLRFVDNEWSFTLRGIAFVLTGVVFVATHLWLRRQVHA</sequence>
<dbReference type="RefSeq" id="WP_170123903.1">
    <property type="nucleotide sequence ID" value="NZ_CAKZQT010000038.1"/>
</dbReference>
<evidence type="ECO:0000259" key="2">
    <source>
        <dbReference type="Pfam" id="PF09925"/>
    </source>
</evidence>
<reference evidence="3 4" key="1">
    <citation type="submission" date="2018-04" db="EMBL/GenBank/DDBJ databases">
        <title>Genomic Encyclopedia of Type Strains, Phase IV (KMG-IV): sequencing the most valuable type-strain genomes for metagenomic binning, comparative biology and taxonomic classification.</title>
        <authorList>
            <person name="Goeker M."/>
        </authorList>
    </citation>
    <scope>NUCLEOTIDE SEQUENCE [LARGE SCALE GENOMIC DNA]</scope>
    <source>
        <strain evidence="3 4">DSM 104150</strain>
    </source>
</reference>
<keyword evidence="1" id="KW-0812">Transmembrane</keyword>
<organism evidence="3 4">
    <name type="scientific">Sinimarinibacterium flocculans</name>
    <dbReference type="NCBI Taxonomy" id="985250"/>
    <lineage>
        <taxon>Bacteria</taxon>
        <taxon>Pseudomonadati</taxon>
        <taxon>Pseudomonadota</taxon>
        <taxon>Gammaproteobacteria</taxon>
        <taxon>Nevskiales</taxon>
        <taxon>Nevskiaceae</taxon>
        <taxon>Sinimarinibacterium</taxon>
    </lineage>
</organism>
<feature type="transmembrane region" description="Helical" evidence="1">
    <location>
        <begin position="76"/>
        <end position="95"/>
    </location>
</feature>
<feature type="transmembrane region" description="Helical" evidence="1">
    <location>
        <begin position="316"/>
        <end position="334"/>
    </location>
</feature>
<feature type="transmembrane region" description="Helical" evidence="1">
    <location>
        <begin position="174"/>
        <end position="192"/>
    </location>
</feature>
<keyword evidence="1" id="KW-1133">Transmembrane helix</keyword>
<feature type="transmembrane region" description="Helical" evidence="1">
    <location>
        <begin position="340"/>
        <end position="360"/>
    </location>
</feature>
<feature type="transmembrane region" description="Helical" evidence="1">
    <location>
        <begin position="290"/>
        <end position="309"/>
    </location>
</feature>
<feature type="transmembrane region" description="Helical" evidence="1">
    <location>
        <begin position="204"/>
        <end position="223"/>
    </location>
</feature>
<comment type="caution">
    <text evidence="3">The sequence shown here is derived from an EMBL/GenBank/DDBJ whole genome shotgun (WGS) entry which is preliminary data.</text>
</comment>
<keyword evidence="1" id="KW-0472">Membrane</keyword>
<name>A0A318ECV9_9GAMM</name>
<dbReference type="Proteomes" id="UP000248330">
    <property type="component" value="Unassembled WGS sequence"/>
</dbReference>
<dbReference type="AlphaFoldDB" id="A0A318ECV9"/>
<evidence type="ECO:0000313" key="3">
    <source>
        <dbReference type="EMBL" id="PXV70323.1"/>
    </source>
</evidence>
<accession>A0A318ECV9</accession>
<keyword evidence="4" id="KW-1185">Reference proteome</keyword>
<feature type="transmembrane region" description="Helical" evidence="1">
    <location>
        <begin position="260"/>
        <end position="278"/>
    </location>
</feature>
<feature type="transmembrane region" description="Helical" evidence="1">
    <location>
        <begin position="107"/>
        <end position="128"/>
    </location>
</feature>
<dbReference type="Pfam" id="PF09925">
    <property type="entry name" value="DUF2157"/>
    <property type="match status" value="1"/>
</dbReference>
<feature type="transmembrane region" description="Helical" evidence="1">
    <location>
        <begin position="394"/>
        <end position="415"/>
    </location>
</feature>
<gene>
    <name evidence="3" type="ORF">C8D93_102175</name>
</gene>
<protein>
    <submittedName>
        <fullName evidence="3">Putative membrane protein DUF2157</fullName>
    </submittedName>
</protein>
<proteinExistence type="predicted"/>
<feature type="transmembrane region" description="Helical" evidence="1">
    <location>
        <begin position="229"/>
        <end position="248"/>
    </location>
</feature>